<dbReference type="Pfam" id="PF00534">
    <property type="entry name" value="Glycos_transf_1"/>
    <property type="match status" value="1"/>
</dbReference>
<dbReference type="CDD" id="cd03801">
    <property type="entry name" value="GT4_PimA-like"/>
    <property type="match status" value="1"/>
</dbReference>
<sequence>MDYHMNTRELLEIPEDAFVVGMVGRLAEQKAPDVFVKAAKRIKEIIPKAFFLIVGDGPDWDEVKQEVDDNELTDSFILAGWTRRPMEYIKILDIAVLISRWEGFGLVLPEYMLANKPIVATDVDAIPFIVQDHVNGLLAPVDDDEKIAENVVEIYRDAELRDKLVEEGRREVDERFNVERVAKDTEDLMNSLAMLKYRKY</sequence>
<dbReference type="SUPFAM" id="SSF53756">
    <property type="entry name" value="UDP-Glycosyltransferase/glycogen phosphorylase"/>
    <property type="match status" value="1"/>
</dbReference>
<accession>A0AAQ3PXH2</accession>
<dbReference type="PANTHER" id="PTHR12526">
    <property type="entry name" value="GLYCOSYLTRANSFERASE"/>
    <property type="match status" value="1"/>
</dbReference>
<dbReference type="EMBL" id="CP132968">
    <property type="protein sequence ID" value="WMD17194.1"/>
    <property type="molecule type" value="Genomic_DNA"/>
</dbReference>
<dbReference type="RefSeq" id="WP_306857669.1">
    <property type="nucleotide sequence ID" value="NZ_CP132968.1"/>
</dbReference>
<gene>
    <name evidence="2" type="ORF">RBI15_03545</name>
</gene>
<dbReference type="GO" id="GO:0016757">
    <property type="term" value="F:glycosyltransferase activity"/>
    <property type="evidence" value="ECO:0007669"/>
    <property type="project" value="UniProtKB-KW"/>
</dbReference>
<dbReference type="Gene3D" id="3.40.50.2000">
    <property type="entry name" value="Glycogen Phosphorylase B"/>
    <property type="match status" value="1"/>
</dbReference>
<evidence type="ECO:0000259" key="1">
    <source>
        <dbReference type="Pfam" id="PF00534"/>
    </source>
</evidence>
<evidence type="ECO:0000313" key="2">
    <source>
        <dbReference type="EMBL" id="WMD17194.1"/>
    </source>
</evidence>
<keyword evidence="2" id="KW-0808">Transferase</keyword>
<dbReference type="PANTHER" id="PTHR12526:SF630">
    <property type="entry name" value="GLYCOSYLTRANSFERASE"/>
    <property type="match status" value="1"/>
</dbReference>
<proteinExistence type="predicted"/>
<feature type="domain" description="Glycosyl transferase family 1" evidence="1">
    <location>
        <begin position="9"/>
        <end position="170"/>
    </location>
</feature>
<protein>
    <submittedName>
        <fullName evidence="2">Glycosyltransferase family 4 protein</fullName>
        <ecNumber evidence="2">2.4.-.-</ecNumber>
    </submittedName>
</protein>
<reference evidence="2" key="1">
    <citation type="submission" date="2023-08" db="EMBL/GenBank/DDBJ databases">
        <title>Complete Genome Sequences of butyrate producing Anaerostipes hadrus strains BA1 and GIF7 isolated from the terminal ileum of a healthy lean male.</title>
        <authorList>
            <person name="Low A."/>
            <person name="Sheludchenko M."/>
            <person name="Cheng H.E."/>
            <person name="Koh X.Q."/>
            <person name="Lee J."/>
        </authorList>
    </citation>
    <scope>NUCLEOTIDE SEQUENCE</scope>
    <source>
        <strain evidence="2">BA1</strain>
    </source>
</reference>
<keyword evidence="2" id="KW-0328">Glycosyltransferase</keyword>
<name>A0AAQ3PXH2_ANAHA</name>
<dbReference type="AlphaFoldDB" id="A0AAQ3PXH2"/>
<organism evidence="2 3">
    <name type="scientific">Anaerostipes hadrus</name>
    <dbReference type="NCBI Taxonomy" id="649756"/>
    <lineage>
        <taxon>Bacteria</taxon>
        <taxon>Bacillati</taxon>
        <taxon>Bacillota</taxon>
        <taxon>Clostridia</taxon>
        <taxon>Lachnospirales</taxon>
        <taxon>Lachnospiraceae</taxon>
        <taxon>Anaerostipes</taxon>
    </lineage>
</organism>
<dbReference type="GeneID" id="92740448"/>
<dbReference type="Proteomes" id="UP001243496">
    <property type="component" value="Chromosome"/>
</dbReference>
<dbReference type="EC" id="2.4.-.-" evidence="2"/>
<evidence type="ECO:0000313" key="3">
    <source>
        <dbReference type="Proteomes" id="UP001243496"/>
    </source>
</evidence>
<dbReference type="InterPro" id="IPR001296">
    <property type="entry name" value="Glyco_trans_1"/>
</dbReference>